<dbReference type="SUPFAM" id="SSF50494">
    <property type="entry name" value="Trypsin-like serine proteases"/>
    <property type="match status" value="1"/>
</dbReference>
<evidence type="ECO:0000313" key="2">
    <source>
        <dbReference type="EMBL" id="GFR39694.1"/>
    </source>
</evidence>
<keyword evidence="3" id="KW-1185">Reference proteome</keyword>
<feature type="region of interest" description="Disordered" evidence="1">
    <location>
        <begin position="226"/>
        <end position="248"/>
    </location>
</feature>
<evidence type="ECO:0000256" key="1">
    <source>
        <dbReference type="SAM" id="MobiDB-lite"/>
    </source>
</evidence>
<dbReference type="AlphaFoldDB" id="A0AAD3HFT9"/>
<dbReference type="Proteomes" id="UP001054857">
    <property type="component" value="Unassembled WGS sequence"/>
</dbReference>
<sequence length="296" mass="31648">AIAEYLNTWSTCQSVLRLKKGGKTVGSACLVKRRGRRFLLTARHCMDPQPGEVITVEGFTVLGHPLRHVASFPANDVTVLQLESSVPLPEELRRCFSFELTGSIGLARGMEIMLVGFPPHESVEGVEHSDDPLTAWGHVSWIADLFDEAVGSYSEAHPGISGGSAVSGGPPFLHLAGLHVGMISHEEGRNPQDIAAAGDLHASASSYTPAAPGSDVMETEKWWEKGPVTSGRSCGGKTRKNSGSAAMQQAARDVEVQRLLDNVPYKGQAGVFIPAGTLCELLDRCWELVRPEGAKA</sequence>
<feature type="non-terminal residue" evidence="2">
    <location>
        <position position="1"/>
    </location>
</feature>
<dbReference type="EMBL" id="BMAR01000001">
    <property type="protein sequence ID" value="GFR39694.1"/>
    <property type="molecule type" value="Genomic_DNA"/>
</dbReference>
<comment type="caution">
    <text evidence="2">The sequence shown here is derived from an EMBL/GenBank/DDBJ whole genome shotgun (WGS) entry which is preliminary data.</text>
</comment>
<gene>
    <name evidence="2" type="ORF">Agub_g173</name>
</gene>
<name>A0AAD3HFT9_9CHLO</name>
<organism evidence="2 3">
    <name type="scientific">Astrephomene gubernaculifera</name>
    <dbReference type="NCBI Taxonomy" id="47775"/>
    <lineage>
        <taxon>Eukaryota</taxon>
        <taxon>Viridiplantae</taxon>
        <taxon>Chlorophyta</taxon>
        <taxon>core chlorophytes</taxon>
        <taxon>Chlorophyceae</taxon>
        <taxon>CS clade</taxon>
        <taxon>Chlamydomonadales</taxon>
        <taxon>Astrephomenaceae</taxon>
        <taxon>Astrephomene</taxon>
    </lineage>
</organism>
<reference evidence="2 3" key="1">
    <citation type="journal article" date="2021" name="Sci. Rep.">
        <title>Genome sequencing of the multicellular alga Astrephomene provides insights into convergent evolution of germ-soma differentiation.</title>
        <authorList>
            <person name="Yamashita S."/>
            <person name="Yamamoto K."/>
            <person name="Matsuzaki R."/>
            <person name="Suzuki S."/>
            <person name="Yamaguchi H."/>
            <person name="Hirooka S."/>
            <person name="Minakuchi Y."/>
            <person name="Miyagishima S."/>
            <person name="Kawachi M."/>
            <person name="Toyoda A."/>
            <person name="Nozaki H."/>
        </authorList>
    </citation>
    <scope>NUCLEOTIDE SEQUENCE [LARGE SCALE GENOMIC DNA]</scope>
    <source>
        <strain evidence="2 3">NIES-4017</strain>
    </source>
</reference>
<accession>A0AAD3HFT9</accession>
<proteinExistence type="predicted"/>
<protein>
    <submittedName>
        <fullName evidence="2">Uncharacterized protein</fullName>
    </submittedName>
</protein>
<dbReference type="InterPro" id="IPR009003">
    <property type="entry name" value="Peptidase_S1_PA"/>
</dbReference>
<evidence type="ECO:0000313" key="3">
    <source>
        <dbReference type="Proteomes" id="UP001054857"/>
    </source>
</evidence>